<protein>
    <submittedName>
        <fullName evidence="3">DSBA oxidoreductase</fullName>
    </submittedName>
</protein>
<accession>A0A086ZW82</accession>
<name>A0A086ZW82_9BIFI</name>
<keyword evidence="1" id="KW-1133">Transmembrane helix</keyword>
<dbReference type="AlphaFoldDB" id="A0A086ZW82"/>
<dbReference type="eggNOG" id="COG1651">
    <property type="taxonomic scope" value="Bacteria"/>
</dbReference>
<evidence type="ECO:0000313" key="3">
    <source>
        <dbReference type="EMBL" id="KFI50782.1"/>
    </source>
</evidence>
<gene>
    <name evidence="3" type="ORF">BBIA_1575</name>
</gene>
<evidence type="ECO:0000256" key="1">
    <source>
        <dbReference type="SAM" id="Phobius"/>
    </source>
</evidence>
<dbReference type="EMBL" id="JGYN01000013">
    <property type="protein sequence ID" value="KFI50782.1"/>
    <property type="molecule type" value="Genomic_DNA"/>
</dbReference>
<feature type="transmembrane region" description="Helical" evidence="1">
    <location>
        <begin position="12"/>
        <end position="34"/>
    </location>
</feature>
<dbReference type="InterPro" id="IPR036249">
    <property type="entry name" value="Thioredoxin-like_sf"/>
</dbReference>
<feature type="domain" description="Thioredoxin-like fold" evidence="2">
    <location>
        <begin position="90"/>
        <end position="250"/>
    </location>
</feature>
<evidence type="ECO:0000313" key="4">
    <source>
        <dbReference type="Proteomes" id="UP000029108"/>
    </source>
</evidence>
<comment type="caution">
    <text evidence="3">The sequence shown here is derived from an EMBL/GenBank/DDBJ whole genome shotgun (WGS) entry which is preliminary data.</text>
</comment>
<organism evidence="3 4">
    <name type="scientific">Bifidobacterium biavatii DSM 23969</name>
    <dbReference type="NCBI Taxonomy" id="1437608"/>
    <lineage>
        <taxon>Bacteria</taxon>
        <taxon>Bacillati</taxon>
        <taxon>Actinomycetota</taxon>
        <taxon>Actinomycetes</taxon>
        <taxon>Bifidobacteriales</taxon>
        <taxon>Bifidobacteriaceae</taxon>
        <taxon>Bifidobacterium</taxon>
    </lineage>
</organism>
<reference evidence="3 4" key="1">
    <citation type="submission" date="2014-03" db="EMBL/GenBank/DDBJ databases">
        <title>Genomics of Bifidobacteria.</title>
        <authorList>
            <person name="Ventura M."/>
            <person name="Milani C."/>
            <person name="Lugli G.A."/>
        </authorList>
    </citation>
    <scope>NUCLEOTIDE SEQUENCE [LARGE SCALE GENOMIC DNA]</scope>
    <source>
        <strain evidence="3 4">DSM 23969</strain>
    </source>
</reference>
<keyword evidence="4" id="KW-1185">Reference proteome</keyword>
<proteinExistence type="predicted"/>
<dbReference type="Pfam" id="PF13462">
    <property type="entry name" value="Thioredoxin_4"/>
    <property type="match status" value="1"/>
</dbReference>
<sequence>MTVSAVERRQQTIIGMLTVAIIAVLLVVCGVALYRSMSVNRSATEDAPQSEQAAHDALRRVKVKPSLADDQGGILISKNGYGSRIDDVPTVGMYLEPLCPGCALVSRTLDPTIKSMLDAGQINLDLHFMTFQDYKSSDEYSTRAFNAAVTIAQQDPNPDHLLGYLMNIYAQDFQPGELGEYRSVTDDRLKQQALDAGVDKATVDKAFDGQYRYRAWLKAADDYTILRPELYAPGKSGFSTPTVTINDRRWQMDGSDLKGSFLTAVGLDENEVGDPTAKPKI</sequence>
<dbReference type="Proteomes" id="UP000029108">
    <property type="component" value="Unassembled WGS sequence"/>
</dbReference>
<keyword evidence="1" id="KW-0472">Membrane</keyword>
<dbReference type="SUPFAM" id="SSF52833">
    <property type="entry name" value="Thioredoxin-like"/>
    <property type="match status" value="1"/>
</dbReference>
<evidence type="ECO:0000259" key="2">
    <source>
        <dbReference type="Pfam" id="PF13462"/>
    </source>
</evidence>
<dbReference type="Gene3D" id="3.40.30.10">
    <property type="entry name" value="Glutaredoxin"/>
    <property type="match status" value="1"/>
</dbReference>
<keyword evidence="1" id="KW-0812">Transmembrane</keyword>
<dbReference type="STRING" id="1437608.GCA_000771645_00655"/>
<dbReference type="InterPro" id="IPR012336">
    <property type="entry name" value="Thioredoxin-like_fold"/>
</dbReference>